<sequence length="116" mass="12160">MAANANADAAQLPDPANAAGRASENSSVSDAPVGTDIHLTLLMVSSARASLTFKPEDTVLSVKETLLRSWPKDFDAKPAGPGNLRIVYLGHFLEDGDTLAACLCAAQTAYSERAEQ</sequence>
<gene>
    <name evidence="1" type="ORF">FBU59_004282</name>
</gene>
<dbReference type="EMBL" id="JANBPW010003003">
    <property type="protein sequence ID" value="KAJ1938952.1"/>
    <property type="molecule type" value="Genomic_DNA"/>
</dbReference>
<protein>
    <submittedName>
        <fullName evidence="1">Uncharacterized protein</fullName>
    </submittedName>
</protein>
<reference evidence="1" key="1">
    <citation type="submission" date="2022-07" db="EMBL/GenBank/DDBJ databases">
        <title>Phylogenomic reconstructions and comparative analyses of Kickxellomycotina fungi.</title>
        <authorList>
            <person name="Reynolds N.K."/>
            <person name="Stajich J.E."/>
            <person name="Barry K."/>
            <person name="Grigoriev I.V."/>
            <person name="Crous P."/>
            <person name="Smith M.E."/>
        </authorList>
    </citation>
    <scope>NUCLEOTIDE SEQUENCE</scope>
    <source>
        <strain evidence="1">NRRL 5244</strain>
    </source>
</reference>
<evidence type="ECO:0000313" key="2">
    <source>
        <dbReference type="Proteomes" id="UP001150603"/>
    </source>
</evidence>
<evidence type="ECO:0000313" key="1">
    <source>
        <dbReference type="EMBL" id="KAJ1938952.1"/>
    </source>
</evidence>
<organism evidence="1 2">
    <name type="scientific">Linderina macrospora</name>
    <dbReference type="NCBI Taxonomy" id="4868"/>
    <lineage>
        <taxon>Eukaryota</taxon>
        <taxon>Fungi</taxon>
        <taxon>Fungi incertae sedis</taxon>
        <taxon>Zoopagomycota</taxon>
        <taxon>Kickxellomycotina</taxon>
        <taxon>Kickxellomycetes</taxon>
        <taxon>Kickxellales</taxon>
        <taxon>Kickxellaceae</taxon>
        <taxon>Linderina</taxon>
    </lineage>
</organism>
<proteinExistence type="predicted"/>
<keyword evidence="2" id="KW-1185">Reference proteome</keyword>
<dbReference type="Proteomes" id="UP001150603">
    <property type="component" value="Unassembled WGS sequence"/>
</dbReference>
<accession>A0ACC1J5U5</accession>
<comment type="caution">
    <text evidence="1">The sequence shown here is derived from an EMBL/GenBank/DDBJ whole genome shotgun (WGS) entry which is preliminary data.</text>
</comment>
<name>A0ACC1J5U5_9FUNG</name>